<evidence type="ECO:0000313" key="2">
    <source>
        <dbReference type="EMBL" id="KAK5981476.1"/>
    </source>
</evidence>
<accession>A0AAN8FLP0</accession>
<dbReference type="InterPro" id="IPR036179">
    <property type="entry name" value="Ig-like_dom_sf"/>
</dbReference>
<dbReference type="Proteomes" id="UP001331761">
    <property type="component" value="Unassembled WGS sequence"/>
</dbReference>
<feature type="chain" id="PRO_5042922553" evidence="1">
    <location>
        <begin position="17"/>
        <end position="126"/>
    </location>
</feature>
<keyword evidence="1" id="KW-0732">Signal</keyword>
<dbReference type="AlphaFoldDB" id="A0AAN8FLP0"/>
<gene>
    <name evidence="2" type="ORF">GCK32_019708</name>
</gene>
<proteinExistence type="predicted"/>
<feature type="signal peptide" evidence="1">
    <location>
        <begin position="1"/>
        <end position="16"/>
    </location>
</feature>
<evidence type="ECO:0000256" key="1">
    <source>
        <dbReference type="SAM" id="SignalP"/>
    </source>
</evidence>
<dbReference type="EMBL" id="WIXE01006236">
    <property type="protein sequence ID" value="KAK5981476.1"/>
    <property type="molecule type" value="Genomic_DNA"/>
</dbReference>
<sequence>MRTGLLLLILTSCALAALYRLEAWAGKRVELTLGRTNKPRTWFRYTDGGLPTIANCSQPGCQPFPHSKLYENGSLIFEPVQESDSGMYSLDGVENVKSVVGYGLVGLQAKDEIVLKVYKPHVSVSG</sequence>
<dbReference type="SUPFAM" id="SSF48726">
    <property type="entry name" value="Immunoglobulin"/>
    <property type="match status" value="1"/>
</dbReference>
<name>A0AAN8FLP0_TRICO</name>
<comment type="caution">
    <text evidence="2">The sequence shown here is derived from an EMBL/GenBank/DDBJ whole genome shotgun (WGS) entry which is preliminary data.</text>
</comment>
<protein>
    <submittedName>
        <fullName evidence="2">Uncharacterized protein</fullName>
    </submittedName>
</protein>
<organism evidence="2 3">
    <name type="scientific">Trichostrongylus colubriformis</name>
    <name type="common">Black scour worm</name>
    <dbReference type="NCBI Taxonomy" id="6319"/>
    <lineage>
        <taxon>Eukaryota</taxon>
        <taxon>Metazoa</taxon>
        <taxon>Ecdysozoa</taxon>
        <taxon>Nematoda</taxon>
        <taxon>Chromadorea</taxon>
        <taxon>Rhabditida</taxon>
        <taxon>Rhabditina</taxon>
        <taxon>Rhabditomorpha</taxon>
        <taxon>Strongyloidea</taxon>
        <taxon>Trichostrongylidae</taxon>
        <taxon>Trichostrongylus</taxon>
    </lineage>
</organism>
<keyword evidence="3" id="KW-1185">Reference proteome</keyword>
<evidence type="ECO:0000313" key="3">
    <source>
        <dbReference type="Proteomes" id="UP001331761"/>
    </source>
</evidence>
<reference evidence="2 3" key="1">
    <citation type="submission" date="2019-10" db="EMBL/GenBank/DDBJ databases">
        <title>Assembly and Annotation for the nematode Trichostrongylus colubriformis.</title>
        <authorList>
            <person name="Martin J."/>
        </authorList>
    </citation>
    <scope>NUCLEOTIDE SEQUENCE [LARGE SCALE GENOMIC DNA]</scope>
    <source>
        <strain evidence="2">G859</strain>
        <tissue evidence="2">Whole worm</tissue>
    </source>
</reference>